<gene>
    <name evidence="3" type="ORF">P691DRAFT_513560</name>
</gene>
<organism evidence="3 4">
    <name type="scientific">Macrolepiota fuliginosa MF-IS2</name>
    <dbReference type="NCBI Taxonomy" id="1400762"/>
    <lineage>
        <taxon>Eukaryota</taxon>
        <taxon>Fungi</taxon>
        <taxon>Dikarya</taxon>
        <taxon>Basidiomycota</taxon>
        <taxon>Agaricomycotina</taxon>
        <taxon>Agaricomycetes</taxon>
        <taxon>Agaricomycetidae</taxon>
        <taxon>Agaricales</taxon>
        <taxon>Agaricineae</taxon>
        <taxon>Agaricaceae</taxon>
        <taxon>Macrolepiota</taxon>
    </lineage>
</organism>
<dbReference type="AlphaFoldDB" id="A0A9P5WZT5"/>
<feature type="domain" description="Nephrocystin 3-like N-terminal" evidence="2">
    <location>
        <begin position="78"/>
        <end position="238"/>
    </location>
</feature>
<sequence length="680" mass="77924">MCCTMAPIDLPTSGFFSNAHNFSIGQLNAIQSIEAGTTALQHLMEKGIPAAIHDSYDRAYPPQCHPSTRRSLRERVVKWGMGDGSDGRMLWVLGVAAVGKSAVAQTIAEEFQAAGRLGASFFFSRPNHVNDPDAVIPTLVYQLATKIPQYKHIINIRLADDPWILKKNHRALFRELMIEPFHILMTQYPHAVPQPLLIILDGLDECMDKRAQCEFIDLISTHVRQVGKFPLQWMICSRPEWHLESLLSDTDFCVVCKREELQLDDGEAREDVRCLLEAGFDKIRKRYKDRLPNDWPPERCFYGIVGAVSGHLGFVSFVLRFIGDEEHGDPNGQLKVCMRFLLGDGVLVGISPLHALELLYRQILSDVPADDLPTTMRVLGFLLSFSYAFPKADDYAMFLGLSPGKFHRSLERLRSVLYVTPADQSTPTPIHIYHTSFPQFLMNRARSGKFYLDLNMVNHDTALQCLHWLENNHESPLTQHVSAFCARYWWVGCGDIMQSNESITGIVNRLECFDFTRLLGSDALQGSAQFLRWLYSLRSPRNKSIITVVEETGQPLYRMHASPYKPREYISWFIPEPWMLQFSAVEFPAVELPAVEFPFTLKLRLGRSLRCILHSRFVMTWINPTRSPVRCLQRVDFLLMLIRNCFCSARESYSLEHQSILLDDFRSEFQSEWNPDTFYD</sequence>
<dbReference type="SUPFAM" id="SSF52540">
    <property type="entry name" value="P-loop containing nucleoside triphosphate hydrolases"/>
    <property type="match status" value="1"/>
</dbReference>
<dbReference type="InterPro" id="IPR027417">
    <property type="entry name" value="P-loop_NTPase"/>
</dbReference>
<accession>A0A9P5WZT5</accession>
<dbReference type="PANTHER" id="PTHR10039:SF17">
    <property type="entry name" value="FUNGAL STAND N-TERMINAL GOODBYE DOMAIN-CONTAINING PROTEIN-RELATED"/>
    <property type="match status" value="1"/>
</dbReference>
<dbReference type="Pfam" id="PF24883">
    <property type="entry name" value="NPHP3_N"/>
    <property type="match status" value="1"/>
</dbReference>
<dbReference type="Proteomes" id="UP000807342">
    <property type="component" value="Unassembled WGS sequence"/>
</dbReference>
<evidence type="ECO:0000256" key="1">
    <source>
        <dbReference type="ARBA" id="ARBA00022737"/>
    </source>
</evidence>
<keyword evidence="4" id="KW-1185">Reference proteome</keyword>
<protein>
    <recommendedName>
        <fullName evidence="2">Nephrocystin 3-like N-terminal domain-containing protein</fullName>
    </recommendedName>
</protein>
<evidence type="ECO:0000259" key="2">
    <source>
        <dbReference type="Pfam" id="PF24883"/>
    </source>
</evidence>
<dbReference type="InterPro" id="IPR056884">
    <property type="entry name" value="NPHP3-like_N"/>
</dbReference>
<dbReference type="OrthoDB" id="7464126at2759"/>
<evidence type="ECO:0000313" key="4">
    <source>
        <dbReference type="Proteomes" id="UP000807342"/>
    </source>
</evidence>
<reference evidence="3" key="1">
    <citation type="submission" date="2020-11" db="EMBL/GenBank/DDBJ databases">
        <authorList>
            <consortium name="DOE Joint Genome Institute"/>
            <person name="Ahrendt S."/>
            <person name="Riley R."/>
            <person name="Andreopoulos W."/>
            <person name="Labutti K."/>
            <person name="Pangilinan J."/>
            <person name="Ruiz-Duenas F.J."/>
            <person name="Barrasa J.M."/>
            <person name="Sanchez-Garcia M."/>
            <person name="Camarero S."/>
            <person name="Miyauchi S."/>
            <person name="Serrano A."/>
            <person name="Linde D."/>
            <person name="Babiker R."/>
            <person name="Drula E."/>
            <person name="Ayuso-Fernandez I."/>
            <person name="Pacheco R."/>
            <person name="Padilla G."/>
            <person name="Ferreira P."/>
            <person name="Barriuso J."/>
            <person name="Kellner H."/>
            <person name="Castanera R."/>
            <person name="Alfaro M."/>
            <person name="Ramirez L."/>
            <person name="Pisabarro A.G."/>
            <person name="Kuo A."/>
            <person name="Tritt A."/>
            <person name="Lipzen A."/>
            <person name="He G."/>
            <person name="Yan M."/>
            <person name="Ng V."/>
            <person name="Cullen D."/>
            <person name="Martin F."/>
            <person name="Rosso M.-N."/>
            <person name="Henrissat B."/>
            <person name="Hibbett D."/>
            <person name="Martinez A.T."/>
            <person name="Grigoriev I.V."/>
        </authorList>
    </citation>
    <scope>NUCLEOTIDE SEQUENCE</scope>
    <source>
        <strain evidence="3">MF-IS2</strain>
    </source>
</reference>
<dbReference type="EMBL" id="MU151719">
    <property type="protein sequence ID" value="KAF9442039.1"/>
    <property type="molecule type" value="Genomic_DNA"/>
</dbReference>
<name>A0A9P5WZT5_9AGAR</name>
<evidence type="ECO:0000313" key="3">
    <source>
        <dbReference type="EMBL" id="KAF9442039.1"/>
    </source>
</evidence>
<comment type="caution">
    <text evidence="3">The sequence shown here is derived from an EMBL/GenBank/DDBJ whole genome shotgun (WGS) entry which is preliminary data.</text>
</comment>
<proteinExistence type="predicted"/>
<keyword evidence="1" id="KW-0677">Repeat</keyword>
<dbReference type="Gene3D" id="3.40.50.300">
    <property type="entry name" value="P-loop containing nucleotide triphosphate hydrolases"/>
    <property type="match status" value="1"/>
</dbReference>
<dbReference type="PANTHER" id="PTHR10039">
    <property type="entry name" value="AMELOGENIN"/>
    <property type="match status" value="1"/>
</dbReference>